<name>A0ABS0QV08_9BIFI</name>
<evidence type="ECO:0000313" key="1">
    <source>
        <dbReference type="EMBL" id="MBI0105720.1"/>
    </source>
</evidence>
<sequence length="356" mass="37387">MNNLPHFKKSRGRLTSALILLSAVIVLIGGGCAAGIVIASRFTPQTLAPAESAHKAPVTTENFLDSHPVKVSFDLAADTPLSWSGSGMVTATAIQGSGEIISGSSPFSVNNVPVLAIHSSLPFYRDLGPLDQGDDVAALREELSRMGYAVQSSKPKIFDRFMRAALLDVQTKKGLADEGLLKLEHVVWLPAEKIQVGEWKLTLGSQAEQELGLVKGHLSAVRVQKMPESLAPGNHVISLFGKRGAISQEGLCSDKAFLDTIAASPEFASISGNHDALAAGADASMQLENPVKVFKIPVGAVFAYQDGHACVQTGSEARRITILGSNGGFVMASSSKSLQSVNLGSAINTTSCKVAQ</sequence>
<evidence type="ECO:0000313" key="2">
    <source>
        <dbReference type="Proteomes" id="UP000766153"/>
    </source>
</evidence>
<protein>
    <recommendedName>
        <fullName evidence="3">Peptidoglycan-binding domain 1 protein</fullName>
    </recommendedName>
</protein>
<gene>
    <name evidence="1" type="ORF">H3T91_04325</name>
</gene>
<dbReference type="InterPro" id="IPR036366">
    <property type="entry name" value="PGBDSf"/>
</dbReference>
<dbReference type="Proteomes" id="UP000766153">
    <property type="component" value="Unassembled WGS sequence"/>
</dbReference>
<keyword evidence="2" id="KW-1185">Reference proteome</keyword>
<evidence type="ECO:0008006" key="3">
    <source>
        <dbReference type="Google" id="ProtNLM"/>
    </source>
</evidence>
<organism evidence="1 2">
    <name type="scientific">Bifidobacterium polysaccharolyticum</name>
    <dbReference type="NCBI Taxonomy" id="2750967"/>
    <lineage>
        <taxon>Bacteria</taxon>
        <taxon>Bacillati</taxon>
        <taxon>Actinomycetota</taxon>
        <taxon>Actinomycetes</taxon>
        <taxon>Bifidobacteriales</taxon>
        <taxon>Bifidobacteriaceae</taxon>
        <taxon>Bifidobacterium</taxon>
    </lineage>
</organism>
<dbReference type="Gene3D" id="1.10.101.10">
    <property type="entry name" value="PGBD-like superfamily/PGBD"/>
    <property type="match status" value="1"/>
</dbReference>
<dbReference type="RefSeq" id="WP_198207945.1">
    <property type="nucleotide sequence ID" value="NZ_JACFRB010000001.1"/>
</dbReference>
<reference evidence="1 2" key="1">
    <citation type="submission" date="2020-07" db="EMBL/GenBank/DDBJ databases">
        <title>Isolated bacteria genomes of Apis mellifera.</title>
        <authorList>
            <person name="Wu J."/>
            <person name="Zheng H."/>
        </authorList>
    </citation>
    <scope>NUCLEOTIDE SEQUENCE [LARGE SCALE GENOMIC DNA]</scope>
    <source>
        <strain evidence="1 2">B14448H7</strain>
    </source>
</reference>
<accession>A0ABS0QV08</accession>
<proteinExistence type="predicted"/>
<dbReference type="EMBL" id="JACFRB010000001">
    <property type="protein sequence ID" value="MBI0105720.1"/>
    <property type="molecule type" value="Genomic_DNA"/>
</dbReference>
<comment type="caution">
    <text evidence="1">The sequence shown here is derived from an EMBL/GenBank/DDBJ whole genome shotgun (WGS) entry which is preliminary data.</text>
</comment>